<dbReference type="KEGG" id="pcat:Pcatena_09120"/>
<dbReference type="PANTHER" id="PTHR33164:SF43">
    <property type="entry name" value="HTH-TYPE TRANSCRIPTIONAL REPRESSOR YETL"/>
    <property type="match status" value="1"/>
</dbReference>
<dbReference type="Proteomes" id="UP000273154">
    <property type="component" value="Chromosome"/>
</dbReference>
<sequence length="175" mass="19572">MAEEKGCGPVASPEGDVPAEYRLWARELLKLSVDMRRQRPAPEISQGMRGMPMVMRVLLDADGPLSPGQIARAAGVTDARIANTLRALEQRGYIRREPSEHDRRRVEVIVTEEGRRRASEHFDELLDLVGGFLEELGERDTRDLIRILGHIGQVMEARRREGRQICPPGAGDAGR</sequence>
<dbReference type="EMBL" id="AP019367">
    <property type="protein sequence ID" value="BBH50325.1"/>
    <property type="molecule type" value="Genomic_DNA"/>
</dbReference>
<keyword evidence="3" id="KW-1185">Reference proteome</keyword>
<dbReference type="GeneID" id="88849047"/>
<accession>A0A3G9KAR6</accession>
<dbReference type="OrthoDB" id="3174220at2"/>
<feature type="domain" description="HTH marR-type" evidence="1">
    <location>
        <begin position="21"/>
        <end position="153"/>
    </location>
</feature>
<protein>
    <recommendedName>
        <fullName evidence="1">HTH marR-type domain-containing protein</fullName>
    </recommendedName>
</protein>
<evidence type="ECO:0000313" key="3">
    <source>
        <dbReference type="Proteomes" id="UP000273154"/>
    </source>
</evidence>
<dbReference type="SMART" id="SM00347">
    <property type="entry name" value="HTH_MARR"/>
    <property type="match status" value="1"/>
</dbReference>
<dbReference type="AlphaFoldDB" id="A0A3G9KAR6"/>
<dbReference type="Gene3D" id="1.10.10.10">
    <property type="entry name" value="Winged helix-like DNA-binding domain superfamily/Winged helix DNA-binding domain"/>
    <property type="match status" value="1"/>
</dbReference>
<evidence type="ECO:0000313" key="2">
    <source>
        <dbReference type="EMBL" id="BBH50325.1"/>
    </source>
</evidence>
<dbReference type="InterPro" id="IPR036390">
    <property type="entry name" value="WH_DNA-bd_sf"/>
</dbReference>
<gene>
    <name evidence="2" type="ORF">Pcatena_09120</name>
</gene>
<dbReference type="InterPro" id="IPR036388">
    <property type="entry name" value="WH-like_DNA-bd_sf"/>
</dbReference>
<proteinExistence type="predicted"/>
<dbReference type="PROSITE" id="PS50995">
    <property type="entry name" value="HTH_MARR_2"/>
    <property type="match status" value="1"/>
</dbReference>
<dbReference type="RefSeq" id="WP_126422059.1">
    <property type="nucleotide sequence ID" value="NZ_AP019367.1"/>
</dbReference>
<dbReference type="GO" id="GO:0006950">
    <property type="term" value="P:response to stress"/>
    <property type="evidence" value="ECO:0007669"/>
    <property type="project" value="TreeGrafter"/>
</dbReference>
<dbReference type="Pfam" id="PF12802">
    <property type="entry name" value="MarR_2"/>
    <property type="match status" value="1"/>
</dbReference>
<dbReference type="GO" id="GO:0003700">
    <property type="term" value="F:DNA-binding transcription factor activity"/>
    <property type="evidence" value="ECO:0007669"/>
    <property type="project" value="InterPro"/>
</dbReference>
<reference evidence="3" key="1">
    <citation type="submission" date="2018-11" db="EMBL/GenBank/DDBJ databases">
        <title>Comparative genomics of Parolsenella catena and Libanicoccus massiliensis: Reclassification of Libanicoccus massiliensis as Parolsenella massiliensis comb. nov.</title>
        <authorList>
            <person name="Sakamoto M."/>
            <person name="Ikeyama N."/>
            <person name="Murakami T."/>
            <person name="Mori H."/>
            <person name="Yuki M."/>
            <person name="Ohkuma M."/>
        </authorList>
    </citation>
    <scope>NUCLEOTIDE SEQUENCE [LARGE SCALE GENOMIC DNA]</scope>
    <source>
        <strain evidence="3">JCM 31932</strain>
    </source>
</reference>
<dbReference type="SUPFAM" id="SSF46785">
    <property type="entry name" value="Winged helix' DNA-binding domain"/>
    <property type="match status" value="1"/>
</dbReference>
<organism evidence="2 3">
    <name type="scientific">Parolsenella catena</name>
    <dbReference type="NCBI Taxonomy" id="2003188"/>
    <lineage>
        <taxon>Bacteria</taxon>
        <taxon>Bacillati</taxon>
        <taxon>Actinomycetota</taxon>
        <taxon>Coriobacteriia</taxon>
        <taxon>Coriobacteriales</taxon>
        <taxon>Atopobiaceae</taxon>
        <taxon>Parolsenella</taxon>
    </lineage>
</organism>
<name>A0A3G9KAR6_9ACTN</name>
<dbReference type="PRINTS" id="PR00598">
    <property type="entry name" value="HTHMARR"/>
</dbReference>
<evidence type="ECO:0000259" key="1">
    <source>
        <dbReference type="PROSITE" id="PS50995"/>
    </source>
</evidence>
<dbReference type="InterPro" id="IPR039422">
    <property type="entry name" value="MarR/SlyA-like"/>
</dbReference>
<dbReference type="PANTHER" id="PTHR33164">
    <property type="entry name" value="TRANSCRIPTIONAL REGULATOR, MARR FAMILY"/>
    <property type="match status" value="1"/>
</dbReference>
<dbReference type="InterPro" id="IPR000835">
    <property type="entry name" value="HTH_MarR-typ"/>
</dbReference>